<evidence type="ECO:0000313" key="1">
    <source>
        <dbReference type="EMBL" id="ESR42931.1"/>
    </source>
</evidence>
<gene>
    <name evidence="1" type="ORF">CICLE_v10013700mg</name>
</gene>
<dbReference type="AlphaFoldDB" id="V4T0A5"/>
<dbReference type="Gramene" id="ESR42931">
    <property type="protein sequence ID" value="ESR42931"/>
    <property type="gene ID" value="CICLE_v10013700mg"/>
</dbReference>
<sequence length="70" mass="8615">MRKRILDWQRMADIGIQRTILKGNRYGALDFFEPEHSLLLPSYILQYRLVRNFYFRIYRLKNRPRPGVIM</sequence>
<dbReference type="EMBL" id="KI536861">
    <property type="protein sequence ID" value="ESR42931.1"/>
    <property type="molecule type" value="Genomic_DNA"/>
</dbReference>
<keyword evidence="2" id="KW-1185">Reference proteome</keyword>
<accession>V4T0A5</accession>
<reference evidence="1 2" key="1">
    <citation type="submission" date="2013-10" db="EMBL/GenBank/DDBJ databases">
        <authorList>
            <consortium name="International Citrus Genome Consortium"/>
            <person name="Jenkins J."/>
            <person name="Schmutz J."/>
            <person name="Prochnik S."/>
            <person name="Rokhsar D."/>
            <person name="Gmitter F."/>
            <person name="Ollitrault P."/>
            <person name="Machado M."/>
            <person name="Talon M."/>
            <person name="Wincker P."/>
            <person name="Jaillon O."/>
            <person name="Morgante M."/>
        </authorList>
    </citation>
    <scope>NUCLEOTIDE SEQUENCE</scope>
    <source>
        <strain evidence="2">cv. Clemenules</strain>
    </source>
</reference>
<dbReference type="Proteomes" id="UP000030687">
    <property type="component" value="Unassembled WGS sequence"/>
</dbReference>
<dbReference type="KEGG" id="cic:CICLE_v10013700mg"/>
<organism evidence="1 2">
    <name type="scientific">Citrus clementina</name>
    <name type="common">Clementine</name>
    <name type="synonym">Citrus deliciosa x Citrus sinensis</name>
    <dbReference type="NCBI Taxonomy" id="85681"/>
    <lineage>
        <taxon>Eukaryota</taxon>
        <taxon>Viridiplantae</taxon>
        <taxon>Streptophyta</taxon>
        <taxon>Embryophyta</taxon>
        <taxon>Tracheophyta</taxon>
        <taxon>Spermatophyta</taxon>
        <taxon>Magnoliopsida</taxon>
        <taxon>eudicotyledons</taxon>
        <taxon>Gunneridae</taxon>
        <taxon>Pentapetalae</taxon>
        <taxon>rosids</taxon>
        <taxon>malvids</taxon>
        <taxon>Sapindales</taxon>
        <taxon>Rutaceae</taxon>
        <taxon>Aurantioideae</taxon>
        <taxon>Citrus</taxon>
    </lineage>
</organism>
<dbReference type="InParanoid" id="V4T0A5"/>
<name>V4T0A5_CITCL</name>
<evidence type="ECO:0000313" key="2">
    <source>
        <dbReference type="Proteomes" id="UP000030687"/>
    </source>
</evidence>
<protein>
    <submittedName>
        <fullName evidence="1">Uncharacterized protein</fullName>
    </submittedName>
</protein>
<proteinExistence type="predicted"/>